<protein>
    <submittedName>
        <fullName evidence="2">Uncharacterized protein</fullName>
    </submittedName>
</protein>
<sequence>MSRSHPQHTGQSRGQKGPTERDGGVQGAEILTRARPGPPNPPPQPLGGPGGGGGLGELRNHRPFSLHVADQVSGQGTPWRGEKKPRGERVKARPRGYLKTTDTAPADKIIKTQLAPAREKK</sequence>
<proteinExistence type="predicted"/>
<name>A0A8J5BXX6_CHIOP</name>
<evidence type="ECO:0000313" key="3">
    <source>
        <dbReference type="Proteomes" id="UP000770661"/>
    </source>
</evidence>
<gene>
    <name evidence="2" type="ORF">GWK47_018430</name>
</gene>
<feature type="compositionally biased region" description="Basic and acidic residues" evidence="1">
    <location>
        <begin position="80"/>
        <end position="91"/>
    </location>
</feature>
<organism evidence="2 3">
    <name type="scientific">Chionoecetes opilio</name>
    <name type="common">Atlantic snow crab</name>
    <name type="synonym">Cancer opilio</name>
    <dbReference type="NCBI Taxonomy" id="41210"/>
    <lineage>
        <taxon>Eukaryota</taxon>
        <taxon>Metazoa</taxon>
        <taxon>Ecdysozoa</taxon>
        <taxon>Arthropoda</taxon>
        <taxon>Crustacea</taxon>
        <taxon>Multicrustacea</taxon>
        <taxon>Malacostraca</taxon>
        <taxon>Eumalacostraca</taxon>
        <taxon>Eucarida</taxon>
        <taxon>Decapoda</taxon>
        <taxon>Pleocyemata</taxon>
        <taxon>Brachyura</taxon>
        <taxon>Eubrachyura</taxon>
        <taxon>Majoidea</taxon>
        <taxon>Majidae</taxon>
        <taxon>Chionoecetes</taxon>
    </lineage>
</organism>
<evidence type="ECO:0000313" key="2">
    <source>
        <dbReference type="EMBL" id="KAG0712458.1"/>
    </source>
</evidence>
<reference evidence="2" key="1">
    <citation type="submission" date="2020-07" db="EMBL/GenBank/DDBJ databases">
        <title>The High-quality genome of the commercially important snow crab, Chionoecetes opilio.</title>
        <authorList>
            <person name="Jeong J.-H."/>
            <person name="Ryu S."/>
        </authorList>
    </citation>
    <scope>NUCLEOTIDE SEQUENCE</scope>
    <source>
        <strain evidence="2">MADBK_172401_WGS</strain>
        <tissue evidence="2">Digestive gland</tissue>
    </source>
</reference>
<comment type="caution">
    <text evidence="2">The sequence shown here is derived from an EMBL/GenBank/DDBJ whole genome shotgun (WGS) entry which is preliminary data.</text>
</comment>
<feature type="region of interest" description="Disordered" evidence="1">
    <location>
        <begin position="1"/>
        <end position="121"/>
    </location>
</feature>
<dbReference type="Proteomes" id="UP000770661">
    <property type="component" value="Unassembled WGS sequence"/>
</dbReference>
<accession>A0A8J5BXX6</accession>
<dbReference type="AlphaFoldDB" id="A0A8J5BXX6"/>
<keyword evidence="3" id="KW-1185">Reference proteome</keyword>
<feature type="compositionally biased region" description="Gly residues" evidence="1">
    <location>
        <begin position="47"/>
        <end position="56"/>
    </location>
</feature>
<feature type="compositionally biased region" description="Polar residues" evidence="1">
    <location>
        <begin position="1"/>
        <end position="14"/>
    </location>
</feature>
<dbReference type="EMBL" id="JACEEZ010022403">
    <property type="protein sequence ID" value="KAG0712458.1"/>
    <property type="molecule type" value="Genomic_DNA"/>
</dbReference>
<evidence type="ECO:0000256" key="1">
    <source>
        <dbReference type="SAM" id="MobiDB-lite"/>
    </source>
</evidence>
<feature type="compositionally biased region" description="Pro residues" evidence="1">
    <location>
        <begin position="36"/>
        <end position="46"/>
    </location>
</feature>